<comment type="pathway">
    <text evidence="2">Phospholipid metabolism; phosphatidylcholine biosynthesis.</text>
</comment>
<evidence type="ECO:0000256" key="6">
    <source>
        <dbReference type="ARBA" id="ARBA00022679"/>
    </source>
</evidence>
<accession>A0A9P7DKJ5</accession>
<dbReference type="GO" id="GO:0000773">
    <property type="term" value="F:phosphatidyl-N-methylethanolamine N-methyltransferase activity"/>
    <property type="evidence" value="ECO:0007669"/>
    <property type="project" value="UniProtKB-EC"/>
</dbReference>
<feature type="transmembrane region" description="Helical" evidence="16">
    <location>
        <begin position="209"/>
        <end position="237"/>
    </location>
</feature>
<proteinExistence type="predicted"/>
<protein>
    <recommendedName>
        <fullName evidence="15">phosphatidyl-N-methylethanolamine N-methyltransferase</fullName>
        <ecNumber evidence="15">2.1.1.71</ecNumber>
    </recommendedName>
</protein>
<name>A0A9P7DKJ5_9AGAM</name>
<dbReference type="EMBL" id="JABBWE010000017">
    <property type="protein sequence ID" value="KAG1797059.1"/>
    <property type="molecule type" value="Genomic_DNA"/>
</dbReference>
<dbReference type="GO" id="GO:0006656">
    <property type="term" value="P:phosphatidylcholine biosynthetic process"/>
    <property type="evidence" value="ECO:0007669"/>
    <property type="project" value="InterPro"/>
</dbReference>
<evidence type="ECO:0000256" key="7">
    <source>
        <dbReference type="ARBA" id="ARBA00022691"/>
    </source>
</evidence>
<keyword evidence="5" id="KW-0489">Methyltransferase</keyword>
<keyword evidence="18" id="KW-1185">Reference proteome</keyword>
<evidence type="ECO:0000256" key="10">
    <source>
        <dbReference type="ARBA" id="ARBA00022989"/>
    </source>
</evidence>
<dbReference type="Pfam" id="PF04191">
    <property type="entry name" value="PEMT"/>
    <property type="match status" value="1"/>
</dbReference>
<evidence type="ECO:0000256" key="8">
    <source>
        <dbReference type="ARBA" id="ARBA00022692"/>
    </source>
</evidence>
<reference evidence="17" key="1">
    <citation type="journal article" date="2020" name="New Phytol.">
        <title>Comparative genomics reveals dynamic genome evolution in host specialist ectomycorrhizal fungi.</title>
        <authorList>
            <person name="Lofgren L.A."/>
            <person name="Nguyen N.H."/>
            <person name="Vilgalys R."/>
            <person name="Ruytinx J."/>
            <person name="Liao H.L."/>
            <person name="Branco S."/>
            <person name="Kuo A."/>
            <person name="LaButti K."/>
            <person name="Lipzen A."/>
            <person name="Andreopoulos W."/>
            <person name="Pangilinan J."/>
            <person name="Riley R."/>
            <person name="Hundley H."/>
            <person name="Na H."/>
            <person name="Barry K."/>
            <person name="Grigoriev I.V."/>
            <person name="Stajich J.E."/>
            <person name="Kennedy P.G."/>
        </authorList>
    </citation>
    <scope>NUCLEOTIDE SEQUENCE</scope>
    <source>
        <strain evidence="17">S12</strain>
    </source>
</reference>
<keyword evidence="4" id="KW-0444">Lipid biosynthesis</keyword>
<keyword evidence="12 16" id="KW-0472">Membrane</keyword>
<evidence type="ECO:0000256" key="3">
    <source>
        <dbReference type="ARBA" id="ARBA00005189"/>
    </source>
</evidence>
<dbReference type="Proteomes" id="UP000719766">
    <property type="component" value="Unassembled WGS sequence"/>
</dbReference>
<keyword evidence="6" id="KW-0808">Transferase</keyword>
<comment type="subcellular location">
    <subcellularLocation>
        <location evidence="1">Endoplasmic reticulum membrane</location>
        <topology evidence="1">Multi-pass membrane protein</topology>
    </subcellularLocation>
</comment>
<evidence type="ECO:0000313" key="18">
    <source>
        <dbReference type="Proteomes" id="UP000719766"/>
    </source>
</evidence>
<gene>
    <name evidence="17" type="ORF">HD556DRAFT_1306753</name>
</gene>
<dbReference type="GeneID" id="64593721"/>
<keyword evidence="9" id="KW-0256">Endoplasmic reticulum</keyword>
<sequence>MCQDVLLSYLFDITFAKFDKFHLTKCKLCIANTNFASLSATFVSRSPNIALQAAKDPKFVAPKQPQSCKNRWGQVSVASPAPFFLPTIFPHPSEGSRHSPLLVLASTHVSFIQRYDYTNHASFKVRTALYWDSEYDEEMMFLVVSDTWNKSHICTHFQLSGEGSEYGRISTYPALSHQSVFTGPKHQLECYSALSDQPQVPMLSTPYDILILVVLFAIGQLFVVTSTWALGITGTFLGDYFGILMDHCVQGFPFNVLRDPMYERPAGLLHEGDWAVNGRLTSAWITIHQ</sequence>
<keyword evidence="11" id="KW-0443">Lipid metabolism</keyword>
<evidence type="ECO:0000256" key="15">
    <source>
        <dbReference type="ARBA" id="ARBA00034137"/>
    </source>
</evidence>
<evidence type="ECO:0000256" key="9">
    <source>
        <dbReference type="ARBA" id="ARBA00022824"/>
    </source>
</evidence>
<evidence type="ECO:0000256" key="13">
    <source>
        <dbReference type="ARBA" id="ARBA00023209"/>
    </source>
</evidence>
<dbReference type="GO" id="GO:0032259">
    <property type="term" value="P:methylation"/>
    <property type="evidence" value="ECO:0007669"/>
    <property type="project" value="UniProtKB-KW"/>
</dbReference>
<evidence type="ECO:0000256" key="2">
    <source>
        <dbReference type="ARBA" id="ARBA00004969"/>
    </source>
</evidence>
<dbReference type="InterPro" id="IPR024960">
    <property type="entry name" value="PEMT/MFAP"/>
</dbReference>
<evidence type="ECO:0000256" key="11">
    <source>
        <dbReference type="ARBA" id="ARBA00023098"/>
    </source>
</evidence>
<keyword evidence="8 16" id="KW-0812">Transmembrane</keyword>
<dbReference type="AlphaFoldDB" id="A0A9P7DKJ5"/>
<dbReference type="RefSeq" id="XP_041162330.1">
    <property type="nucleotide sequence ID" value="XM_041299957.1"/>
</dbReference>
<dbReference type="PANTHER" id="PTHR15458:SF5">
    <property type="entry name" value="PHOSPHATIDYLETHANOLAMINE N-METHYLTRANSFERASE"/>
    <property type="match status" value="1"/>
</dbReference>
<dbReference type="OrthoDB" id="8300106at2759"/>
<keyword evidence="14" id="KW-1208">Phospholipid metabolism</keyword>
<comment type="caution">
    <text evidence="17">The sequence shown here is derived from an EMBL/GenBank/DDBJ whole genome shotgun (WGS) entry which is preliminary data.</text>
</comment>
<dbReference type="GO" id="GO:0005789">
    <property type="term" value="C:endoplasmic reticulum membrane"/>
    <property type="evidence" value="ECO:0007669"/>
    <property type="project" value="UniProtKB-SubCell"/>
</dbReference>
<dbReference type="PANTHER" id="PTHR15458">
    <property type="entry name" value="PHOSPHATIDYLETHANOLAMINE N-METHYLTRANSFERASE"/>
    <property type="match status" value="1"/>
</dbReference>
<evidence type="ECO:0000256" key="1">
    <source>
        <dbReference type="ARBA" id="ARBA00004477"/>
    </source>
</evidence>
<comment type="pathway">
    <text evidence="3">Lipid metabolism.</text>
</comment>
<evidence type="ECO:0000256" key="14">
    <source>
        <dbReference type="ARBA" id="ARBA00023264"/>
    </source>
</evidence>
<evidence type="ECO:0000313" key="17">
    <source>
        <dbReference type="EMBL" id="KAG1797059.1"/>
    </source>
</evidence>
<organism evidence="17 18">
    <name type="scientific">Suillus plorans</name>
    <dbReference type="NCBI Taxonomy" id="116603"/>
    <lineage>
        <taxon>Eukaryota</taxon>
        <taxon>Fungi</taxon>
        <taxon>Dikarya</taxon>
        <taxon>Basidiomycota</taxon>
        <taxon>Agaricomycotina</taxon>
        <taxon>Agaricomycetes</taxon>
        <taxon>Agaricomycetidae</taxon>
        <taxon>Boletales</taxon>
        <taxon>Suillineae</taxon>
        <taxon>Suillaceae</taxon>
        <taxon>Suillus</taxon>
    </lineage>
</organism>
<dbReference type="InterPro" id="IPR007318">
    <property type="entry name" value="Phopholipid_MeTrfase"/>
</dbReference>
<evidence type="ECO:0000256" key="12">
    <source>
        <dbReference type="ARBA" id="ARBA00023136"/>
    </source>
</evidence>
<dbReference type="EC" id="2.1.1.71" evidence="15"/>
<evidence type="ECO:0000256" key="5">
    <source>
        <dbReference type="ARBA" id="ARBA00022603"/>
    </source>
</evidence>
<keyword evidence="13" id="KW-0594">Phospholipid biosynthesis</keyword>
<evidence type="ECO:0000256" key="16">
    <source>
        <dbReference type="SAM" id="Phobius"/>
    </source>
</evidence>
<keyword evidence="10 16" id="KW-1133">Transmembrane helix</keyword>
<evidence type="ECO:0000256" key="4">
    <source>
        <dbReference type="ARBA" id="ARBA00022516"/>
    </source>
</evidence>
<keyword evidence="7" id="KW-0949">S-adenosyl-L-methionine</keyword>